<feature type="signal peptide" evidence="2">
    <location>
        <begin position="1"/>
        <end position="17"/>
    </location>
</feature>
<sequence>MHFTALLPLVLALSASALPVPRPRHVQGIDVHPQAKVEPTPSAAVGEFPSPSPMPPAGKMTNAQRMAMGLGPNAPTRRSTAPRRRASPVPVSNTNQDSVIQVISQTGDNLGTVTDNGNGDTLMTFTPGGTPLRFTIPKSAGPFELAPSGDEGGLFGRARRLLGAIPHRPDASGSQLGPGSPNFANIGQDPSNPLGLSLPPLPAVDSAGGVFSGLPSMLAKVTGGSGGGLGGLLNVVGPLNILGGGGSNDGVDDASSSGTGLLGLQLPDGIVPEDDLPFAGSPQKLASTLPIPESMLAPMNQPAQSSIWTCDAVGNMGAMWKNPSGETIPATFFTGGPCAHTICLTADLSVLKSVYGDDVKGVKLVAGVL</sequence>
<feature type="chain" id="PRO_5041336960" evidence="2">
    <location>
        <begin position="18"/>
        <end position="369"/>
    </location>
</feature>
<feature type="region of interest" description="Disordered" evidence="1">
    <location>
        <begin position="34"/>
        <end position="95"/>
    </location>
</feature>
<feature type="region of interest" description="Disordered" evidence="1">
    <location>
        <begin position="170"/>
        <end position="191"/>
    </location>
</feature>
<dbReference type="RefSeq" id="XP_052943990.1">
    <property type="nucleotide sequence ID" value="XM_053090333.1"/>
</dbReference>
<dbReference type="GeneID" id="77729538"/>
<feature type="compositionally biased region" description="Polar residues" evidence="1">
    <location>
        <begin position="172"/>
        <end position="189"/>
    </location>
</feature>
<organism evidence="3 4">
    <name type="scientific">Dioszegia hungarica</name>
    <dbReference type="NCBI Taxonomy" id="4972"/>
    <lineage>
        <taxon>Eukaryota</taxon>
        <taxon>Fungi</taxon>
        <taxon>Dikarya</taxon>
        <taxon>Basidiomycota</taxon>
        <taxon>Agaricomycotina</taxon>
        <taxon>Tremellomycetes</taxon>
        <taxon>Tremellales</taxon>
        <taxon>Bulleribasidiaceae</taxon>
        <taxon>Dioszegia</taxon>
    </lineage>
</organism>
<keyword evidence="2" id="KW-0732">Signal</keyword>
<dbReference type="EMBL" id="JAKWFO010000008">
    <property type="protein sequence ID" value="KAI9634213.1"/>
    <property type="molecule type" value="Genomic_DNA"/>
</dbReference>
<dbReference type="AlphaFoldDB" id="A0AA38LT08"/>
<accession>A0AA38LT08</accession>
<evidence type="ECO:0000256" key="2">
    <source>
        <dbReference type="SAM" id="SignalP"/>
    </source>
</evidence>
<reference evidence="3" key="1">
    <citation type="journal article" date="2022" name="G3 (Bethesda)">
        <title>High quality genome of the basidiomycete yeast Dioszegia hungarica PDD-24b-2 isolated from cloud water.</title>
        <authorList>
            <person name="Jarrige D."/>
            <person name="Haridas S."/>
            <person name="Bleykasten-Grosshans C."/>
            <person name="Joly M."/>
            <person name="Nadalig T."/>
            <person name="Sancelme M."/>
            <person name="Vuilleumier S."/>
            <person name="Grigoriev I.V."/>
            <person name="Amato P."/>
            <person name="Bringel F."/>
        </authorList>
    </citation>
    <scope>NUCLEOTIDE SEQUENCE</scope>
    <source>
        <strain evidence="3">PDD-24b-2</strain>
    </source>
</reference>
<evidence type="ECO:0000313" key="3">
    <source>
        <dbReference type="EMBL" id="KAI9634213.1"/>
    </source>
</evidence>
<gene>
    <name evidence="3" type="ORF">MKK02DRAFT_38885</name>
</gene>
<evidence type="ECO:0000256" key="1">
    <source>
        <dbReference type="SAM" id="MobiDB-lite"/>
    </source>
</evidence>
<dbReference type="Proteomes" id="UP001164286">
    <property type="component" value="Unassembled WGS sequence"/>
</dbReference>
<evidence type="ECO:0000313" key="4">
    <source>
        <dbReference type="Proteomes" id="UP001164286"/>
    </source>
</evidence>
<keyword evidence="4" id="KW-1185">Reference proteome</keyword>
<protein>
    <submittedName>
        <fullName evidence="3">Uncharacterized protein</fullName>
    </submittedName>
</protein>
<proteinExistence type="predicted"/>
<comment type="caution">
    <text evidence="3">The sequence shown here is derived from an EMBL/GenBank/DDBJ whole genome shotgun (WGS) entry which is preliminary data.</text>
</comment>
<name>A0AA38LT08_9TREE</name>